<name>A0A1D5RU91_WHEAT</name>
<evidence type="ECO:0000313" key="2">
    <source>
        <dbReference type="EnsemblPlants" id="TraesCS1A02G363400.1.cds1"/>
    </source>
</evidence>
<dbReference type="Gramene" id="TraesJUL1A03G00154090.1">
    <property type="protein sequence ID" value="TraesJUL1A03G00154090.1.CDS1"/>
    <property type="gene ID" value="TraesJUL1A03G00154090"/>
</dbReference>
<dbReference type="Gramene" id="TraesSTA1B03G00366260.1">
    <property type="protein sequence ID" value="TraesSTA1B03G00366260.1.CDS1"/>
    <property type="gene ID" value="TraesSTA1B03G00366260"/>
</dbReference>
<dbReference type="Gramene" id="TraesJUL1B03G00368000.1">
    <property type="protein sequence ID" value="TraesJUL1B03G00368000.1.CDS1"/>
    <property type="gene ID" value="TraesJUL1B03G00368000"/>
</dbReference>
<dbReference type="Gramene" id="TraesRN1A0100940700.1">
    <property type="protein sequence ID" value="TraesRN1A0100940700.1"/>
    <property type="gene ID" value="TraesRN1A0100940700"/>
</dbReference>
<reference evidence="2" key="2">
    <citation type="submission" date="2018-10" db="UniProtKB">
        <authorList>
            <consortium name="EnsemblPlants"/>
        </authorList>
    </citation>
    <scope>IDENTIFICATION</scope>
</reference>
<dbReference type="EnsemblPlants" id="TraesCS1B02G380600.1">
    <property type="protein sequence ID" value="TraesCS1B02G380600.1.cds1"/>
    <property type="gene ID" value="TraesCS1B02G380600"/>
</dbReference>
<dbReference type="Gramene" id="TraesCS1A03G0885900.1">
    <property type="protein sequence ID" value="TraesCS1A03G0885900.1.CDS1"/>
    <property type="gene ID" value="TraesCS1A03G0885900"/>
</dbReference>
<sequence length="70" mass="6674">MDSKMLRSAVIAAAVAVSTLAGVAYAVDPPAAAPGPGGHATSGAAALSSSSMVAAVLCPAVALLFANLRH</sequence>
<dbReference type="Gramene" id="TraesROB_scaffold_138202_01G000200.1">
    <property type="protein sequence ID" value="TraesROB_scaffold_138202_01G000200.1"/>
    <property type="gene ID" value="TraesROB_scaffold_138202_01G000200"/>
</dbReference>
<dbReference type="Gramene" id="TraesJAG1A03G00153840.1">
    <property type="protein sequence ID" value="TraesJAG1A03G00153840.1.CDS1"/>
    <property type="gene ID" value="TraesJAG1A03G00153840"/>
</dbReference>
<dbReference type="Gramene" id="TraesSYM1B03G00373860.1">
    <property type="protein sequence ID" value="TraesSYM1B03G00373860.1.CDS1"/>
    <property type="gene ID" value="TraesSYM1B03G00373860"/>
</dbReference>
<dbReference type="Gramene" id="TraesPARA_EIv1.0_0202680.1">
    <property type="protein sequence ID" value="TraesPARA_EIv1.0_0202680.1.CDS1"/>
    <property type="gene ID" value="TraesPARA_EIv1.0_0202680"/>
</dbReference>
<dbReference type="Gramene" id="TraesWEE_scaffold_038629_01G000500.1">
    <property type="protein sequence ID" value="TraesWEE_scaffold_038629_01G000500.1"/>
    <property type="gene ID" value="TraesWEE_scaffold_038629_01G000500"/>
</dbReference>
<dbReference type="Gramene" id="TraesCLE_scaffold_092972_01G000200.1">
    <property type="protein sequence ID" value="TraesCLE_scaffold_092972_01G000200.1"/>
    <property type="gene ID" value="TraesCLE_scaffold_092972_01G000200"/>
</dbReference>
<dbReference type="Gramene" id="TraesLDM1A03G00153820.1">
    <property type="protein sequence ID" value="TraesLDM1A03G00153820.1.CDS1"/>
    <property type="gene ID" value="TraesLDM1A03G00153820"/>
</dbReference>
<dbReference type="Proteomes" id="UP000019116">
    <property type="component" value="Chromosome 1B"/>
</dbReference>
<dbReference type="Gramene" id="TraesCAD_scaffold_056485_01G000200.1">
    <property type="protein sequence ID" value="TraesCAD_scaffold_056485_01G000200.1"/>
    <property type="gene ID" value="TraesCAD_scaffold_056485_01G000200"/>
</dbReference>
<dbReference type="Gramene" id="TraesRN1D0100910700.1">
    <property type="protein sequence ID" value="TraesRN1D0100910700.1"/>
    <property type="gene ID" value="TraesRN1D0100910700"/>
</dbReference>
<dbReference type="Gramene" id="TraesCS1B02G380600.1">
    <property type="protein sequence ID" value="TraesCS1B02G380600.1.cds1"/>
    <property type="gene ID" value="TraesCS1B02G380600"/>
</dbReference>
<dbReference type="Gramene" id="TraesKAR1B01G0403250.1">
    <property type="protein sequence ID" value="cds.TraesKAR1B01G0403250.1"/>
    <property type="gene ID" value="TraesKAR1B01G0403250"/>
</dbReference>
<dbReference type="Gramene" id="TraesNOR1A03G00155010.1">
    <property type="protein sequence ID" value="TraesNOR1A03G00155010.1.CDS1"/>
    <property type="gene ID" value="TraesNOR1A03G00155010"/>
</dbReference>
<accession>A0A1D5RU91</accession>
<reference evidence="2" key="1">
    <citation type="submission" date="2018-08" db="EMBL/GenBank/DDBJ databases">
        <authorList>
            <person name="Rossello M."/>
        </authorList>
    </citation>
    <scope>NUCLEOTIDE SEQUENCE [LARGE SCALE GENOMIC DNA]</scope>
    <source>
        <strain evidence="2">cv. Chinese Spring</strain>
    </source>
</reference>
<dbReference type="Gramene" id="TraesROB_scaffold_150667_01G000100.1">
    <property type="protein sequence ID" value="TraesROB_scaffold_150667_01G000100.1"/>
    <property type="gene ID" value="TraesROB_scaffold_150667_01G000100"/>
</dbReference>
<dbReference type="Gramene" id="TraesARI1B03G00371030.1">
    <property type="protein sequence ID" value="TraesARI1B03G00371030.1.CDS1"/>
    <property type="gene ID" value="TraesARI1B03G00371030"/>
</dbReference>
<dbReference type="Gramene" id="TraesARI1A03G00156620.1">
    <property type="protein sequence ID" value="TraesARI1A03G00156620.1.CDS1"/>
    <property type="gene ID" value="TraesARI1A03G00156620"/>
</dbReference>
<protein>
    <submittedName>
        <fullName evidence="2">Uncharacterized protein</fullName>
    </submittedName>
</protein>
<keyword evidence="3" id="KW-1185">Reference proteome</keyword>
<dbReference type="Gramene" id="TraesCAD_scaffold_049362_01G000200.1">
    <property type="protein sequence ID" value="TraesCAD_scaffold_049362_01G000200.1"/>
    <property type="gene ID" value="TraesCAD_scaffold_049362_01G000200"/>
</dbReference>
<feature type="transmembrane region" description="Helical" evidence="1">
    <location>
        <begin position="42"/>
        <end position="66"/>
    </location>
</feature>
<dbReference type="Gramene" id="TraesCS1B03G1036300.1">
    <property type="protein sequence ID" value="TraesCS1B03G1036300.1.CDS1"/>
    <property type="gene ID" value="TraesCS1B03G1036300"/>
</dbReference>
<dbReference type="Gramene" id="TraesLDM1B03G00367550.1">
    <property type="protein sequence ID" value="TraesLDM1B03G00367550.1.CDS1"/>
    <property type="gene ID" value="TraesLDM1B03G00367550"/>
</dbReference>
<dbReference type="Gramene" id="TraesMAC1B03G00368250.1">
    <property type="protein sequence ID" value="TraesMAC1B03G00368250.1.CDS1"/>
    <property type="gene ID" value="TraesMAC1B03G00368250"/>
</dbReference>
<dbReference type="AlphaFoldDB" id="A0A1D5RU91"/>
<dbReference type="Gramene" id="TraesCLE_scaffold_154013_01G000200.1">
    <property type="protein sequence ID" value="TraesCLE_scaffold_154013_01G000200.1"/>
    <property type="gene ID" value="TraesCLE_scaffold_154013_01G000200"/>
</dbReference>
<keyword evidence="1" id="KW-1133">Transmembrane helix</keyword>
<dbReference type="Gramene" id="TraesPARA_EIv1.0_0018880.1">
    <property type="protein sequence ID" value="TraesPARA_EIv1.0_0018880.1.CDS1"/>
    <property type="gene ID" value="TraesPARA_EIv1.0_0018880"/>
</dbReference>
<proteinExistence type="predicted"/>
<dbReference type="EnsemblPlants" id="TraesCS1A02G363400.1">
    <property type="protein sequence ID" value="TraesCS1A02G363400.1.cds1"/>
    <property type="gene ID" value="TraesCS1A02G363400"/>
</dbReference>
<dbReference type="Gramene" id="TraesCS1A02G363400.1">
    <property type="protein sequence ID" value="TraesCS1A02G363400.1.cds1"/>
    <property type="gene ID" value="TraesCS1A02G363400"/>
</dbReference>
<evidence type="ECO:0000256" key="1">
    <source>
        <dbReference type="SAM" id="Phobius"/>
    </source>
</evidence>
<dbReference type="Gramene" id="TraesKAR1A01G0343440.1">
    <property type="protein sequence ID" value="cds.TraesKAR1A01G0343440.1"/>
    <property type="gene ID" value="TraesKAR1A01G0343440"/>
</dbReference>
<dbReference type="Gramene" id="TraesLAC1B03G00370670.1">
    <property type="protein sequence ID" value="TraesLAC1B03G00370670.1.CDS1"/>
    <property type="gene ID" value="TraesLAC1B03G00370670"/>
</dbReference>
<dbReference type="Gramene" id="TraesLAC1A03G00156610.1">
    <property type="protein sequence ID" value="TraesLAC1A03G00156610.1.CDS1"/>
    <property type="gene ID" value="TraesLAC1A03G00156610"/>
</dbReference>
<dbReference type="Gramene" id="TraesMAC1A03G00155230.1">
    <property type="protein sequence ID" value="TraesMAC1A03G00155230.1.CDS1"/>
    <property type="gene ID" value="TraesMAC1A03G00155230"/>
</dbReference>
<organism evidence="2">
    <name type="scientific">Triticum aestivum</name>
    <name type="common">Wheat</name>
    <dbReference type="NCBI Taxonomy" id="4565"/>
    <lineage>
        <taxon>Eukaryota</taxon>
        <taxon>Viridiplantae</taxon>
        <taxon>Streptophyta</taxon>
        <taxon>Embryophyta</taxon>
        <taxon>Tracheophyta</taxon>
        <taxon>Spermatophyta</taxon>
        <taxon>Magnoliopsida</taxon>
        <taxon>Liliopsida</taxon>
        <taxon>Poales</taxon>
        <taxon>Poaceae</taxon>
        <taxon>BOP clade</taxon>
        <taxon>Pooideae</taxon>
        <taxon>Triticodae</taxon>
        <taxon>Triticeae</taxon>
        <taxon>Triticinae</taxon>
        <taxon>Triticum</taxon>
    </lineage>
</organism>
<keyword evidence="1" id="KW-0472">Membrane</keyword>
<dbReference type="Proteomes" id="UP000019116">
    <property type="component" value="Chromosome 1A"/>
</dbReference>
<evidence type="ECO:0000313" key="3">
    <source>
        <dbReference type="Proteomes" id="UP000019116"/>
    </source>
</evidence>
<dbReference type="Gramene" id="TraesWEE_scaffold_020266_01G000100.1">
    <property type="protein sequence ID" value="TraesWEE_scaffold_020266_01G000100.1"/>
    <property type="gene ID" value="TraesWEE_scaffold_020266_01G000100"/>
</dbReference>
<dbReference type="Gramene" id="TraesJAG1B03G00362760.1">
    <property type="protein sequence ID" value="TraesJAG1B03G00362760.1.CDS1"/>
    <property type="gene ID" value="TraesJAG1B03G00362760"/>
</dbReference>
<dbReference type="Gramene" id="TraesRN1B0101066100.1">
    <property type="protein sequence ID" value="TraesRN1B0101066100.1"/>
    <property type="gene ID" value="TraesRN1B0101066100"/>
</dbReference>
<dbReference type="Gramene" id="TraesSYM1A03G00157850.1">
    <property type="protein sequence ID" value="TraesSYM1A03G00157850.1.CDS1"/>
    <property type="gene ID" value="TraesSYM1A03G00157850"/>
</dbReference>
<dbReference type="Gramene" id="TraesNOR1B03G00371170.1">
    <property type="protein sequence ID" value="TraesNOR1B03G00371170.1.CDS1"/>
    <property type="gene ID" value="TraesNOR1B03G00371170"/>
</dbReference>
<keyword evidence="1" id="KW-0812">Transmembrane</keyword>
<dbReference type="Gramene" id="TraesSTA1A03G00154680.1">
    <property type="protein sequence ID" value="TraesSTA1A03G00154680.1.CDS1"/>
    <property type="gene ID" value="TraesSTA1A03G00154680"/>
</dbReference>